<accession>A0A520KEH8</accession>
<keyword evidence="6" id="KW-0411">Iron-sulfur</keyword>
<name>A0A520KEH8_9CREN</name>
<dbReference type="Proteomes" id="UP000317265">
    <property type="component" value="Unassembled WGS sequence"/>
</dbReference>
<dbReference type="EMBL" id="QNVI01000062">
    <property type="protein sequence ID" value="TDA37892.1"/>
    <property type="molecule type" value="Genomic_DNA"/>
</dbReference>
<dbReference type="GO" id="GO:0046872">
    <property type="term" value="F:metal ion binding"/>
    <property type="evidence" value="ECO:0007669"/>
    <property type="project" value="UniProtKB-KW"/>
</dbReference>
<dbReference type="InterPro" id="IPR013785">
    <property type="entry name" value="Aldolase_TIM"/>
</dbReference>
<dbReference type="CDD" id="cd01335">
    <property type="entry name" value="Radical_SAM"/>
    <property type="match status" value="1"/>
</dbReference>
<dbReference type="AlphaFoldDB" id="A0A520KEH8"/>
<protein>
    <submittedName>
        <fullName evidence="8">Radical SAM protein</fullName>
    </submittedName>
</protein>
<organism evidence="8 10">
    <name type="scientific">Thermoproteota archaeon</name>
    <dbReference type="NCBI Taxonomy" id="2056631"/>
    <lineage>
        <taxon>Archaea</taxon>
        <taxon>Thermoproteota</taxon>
    </lineage>
</organism>
<reference evidence="9 11" key="1">
    <citation type="journal article" date="2019" name="Nat. Microbiol.">
        <title>Expanding anaerobic alkane metabolism in the domain of Archaea.</title>
        <authorList>
            <person name="Wang Y."/>
            <person name="Wegener G."/>
            <person name="Hou J."/>
            <person name="Wang F."/>
            <person name="Xiao X."/>
        </authorList>
    </citation>
    <scope>NUCLEOTIDE SEQUENCE [LARGE SCALE GENOMIC DNA]</scope>
    <source>
        <strain evidence="9">WYZ-LMO11</strain>
    </source>
</reference>
<dbReference type="GO" id="GO:0051539">
    <property type="term" value="F:4 iron, 4 sulfur cluster binding"/>
    <property type="evidence" value="ECO:0007669"/>
    <property type="project" value="UniProtKB-KW"/>
</dbReference>
<dbReference type="SFLD" id="SFLDG01083">
    <property type="entry name" value="Uncharacterised_Radical_SAM_Su"/>
    <property type="match status" value="1"/>
</dbReference>
<dbReference type="SMART" id="SM00729">
    <property type="entry name" value="Elp3"/>
    <property type="match status" value="1"/>
</dbReference>
<evidence type="ECO:0000313" key="11">
    <source>
        <dbReference type="Proteomes" id="UP000317265"/>
    </source>
</evidence>
<feature type="domain" description="Radical SAM core" evidence="7">
    <location>
        <begin position="11"/>
        <end position="241"/>
    </location>
</feature>
<dbReference type="InterPro" id="IPR040084">
    <property type="entry name" value="GTPase_Obg"/>
</dbReference>
<dbReference type="InterPro" id="IPR006638">
    <property type="entry name" value="Elp3/MiaA/NifB-like_rSAM"/>
</dbReference>
<dbReference type="EMBL" id="RXIH01000043">
    <property type="protein sequence ID" value="RZN55502.1"/>
    <property type="molecule type" value="Genomic_DNA"/>
</dbReference>
<evidence type="ECO:0000256" key="6">
    <source>
        <dbReference type="ARBA" id="ARBA00023014"/>
    </source>
</evidence>
<dbReference type="InterPro" id="IPR058240">
    <property type="entry name" value="rSAM_sf"/>
</dbReference>
<dbReference type="GO" id="GO:0003824">
    <property type="term" value="F:catalytic activity"/>
    <property type="evidence" value="ECO:0007669"/>
    <property type="project" value="InterPro"/>
</dbReference>
<evidence type="ECO:0000313" key="9">
    <source>
        <dbReference type="EMBL" id="TDA37892.1"/>
    </source>
</evidence>
<dbReference type="SFLD" id="SFLDS00029">
    <property type="entry name" value="Radical_SAM"/>
    <property type="match status" value="1"/>
</dbReference>
<comment type="caution">
    <text evidence="8">The sequence shown here is derived from an EMBL/GenBank/DDBJ whole genome shotgun (WGS) entry which is preliminary data.</text>
</comment>
<comment type="cofactor">
    <cofactor evidence="1">
        <name>[4Fe-4S] cluster</name>
        <dbReference type="ChEBI" id="CHEBI:49883"/>
    </cofactor>
</comment>
<dbReference type="SUPFAM" id="SSF102114">
    <property type="entry name" value="Radical SAM enzymes"/>
    <property type="match status" value="1"/>
</dbReference>
<dbReference type="Pfam" id="PF04055">
    <property type="entry name" value="Radical_SAM"/>
    <property type="match status" value="1"/>
</dbReference>
<dbReference type="PANTHER" id="PTHR43787">
    <property type="entry name" value="FEMO COFACTOR BIOSYNTHESIS PROTEIN NIFB-RELATED"/>
    <property type="match status" value="1"/>
</dbReference>
<dbReference type="InterPro" id="IPR007197">
    <property type="entry name" value="rSAM"/>
</dbReference>
<evidence type="ECO:0000313" key="8">
    <source>
        <dbReference type="EMBL" id="RZN55502.1"/>
    </source>
</evidence>
<dbReference type="PROSITE" id="PS51918">
    <property type="entry name" value="RADICAL_SAM"/>
    <property type="match status" value="1"/>
</dbReference>
<sequence>MELAFGPIPSRRLGRSLGVNNIPPKSCSYSCIYCQLGKTNNMIIDRQEFYKPEQIFAQVEKRINNAILKGEKIDYITFVPDGEPTLDINLGKEISLLKGFGFPIAVITNASLLWNEEIREELLTANFISLKIDAINSSLWRYINRPHKDLKLDRILDGIKEFTKNFKGIIVSETMLINDINYENELEEIANFLKDLTRLDKAYIAIPIRPPAEKWVRPAKEDILNKAFQIFSEKLGSNKVEFLIEYEKNNFAFTGNIKEDLLSITNVHPMREEAIATLLKKANASWQVVEDLLSSGELVKIKYEGNIYYMRKFLTSSHPKGQRFPLGGS</sequence>
<proteinExistence type="predicted"/>
<keyword evidence="4" id="KW-0479">Metal-binding</keyword>
<evidence type="ECO:0000256" key="5">
    <source>
        <dbReference type="ARBA" id="ARBA00023004"/>
    </source>
</evidence>
<evidence type="ECO:0000256" key="2">
    <source>
        <dbReference type="ARBA" id="ARBA00022485"/>
    </source>
</evidence>
<keyword evidence="3" id="KW-0949">S-adenosyl-L-methionine</keyword>
<dbReference type="Proteomes" id="UP000316080">
    <property type="component" value="Unassembled WGS sequence"/>
</dbReference>
<dbReference type="Gene3D" id="3.20.20.70">
    <property type="entry name" value="Aldolase class I"/>
    <property type="match status" value="1"/>
</dbReference>
<evidence type="ECO:0000313" key="10">
    <source>
        <dbReference type="Proteomes" id="UP000316080"/>
    </source>
</evidence>
<evidence type="ECO:0000256" key="1">
    <source>
        <dbReference type="ARBA" id="ARBA00001966"/>
    </source>
</evidence>
<reference evidence="8 10" key="2">
    <citation type="journal article" date="2019" name="Nat. Microbiol.">
        <title>Wide diversity of methane and short-chain alkane metabolisms in uncultured archaea.</title>
        <authorList>
            <person name="Borrel G."/>
            <person name="Adam P.S."/>
            <person name="McKay L.J."/>
            <person name="Chen L.X."/>
            <person name="Sierra-Garcia I.N."/>
            <person name="Sieber C.M."/>
            <person name="Letourneur Q."/>
            <person name="Ghozlane A."/>
            <person name="Andersen G.L."/>
            <person name="Li W.J."/>
            <person name="Hallam S.J."/>
            <person name="Muyzer G."/>
            <person name="de Oliveira V.M."/>
            <person name="Inskeep W.P."/>
            <person name="Banfield J.F."/>
            <person name="Gribaldo S."/>
        </authorList>
    </citation>
    <scope>NUCLEOTIDE SEQUENCE [LARGE SCALE GENOMIC DNA]</scope>
    <source>
        <strain evidence="8">Verst-YHS</strain>
    </source>
</reference>
<evidence type="ECO:0000256" key="4">
    <source>
        <dbReference type="ARBA" id="ARBA00022723"/>
    </source>
</evidence>
<gene>
    <name evidence="9" type="ORF">DSO09_05945</name>
    <name evidence="8" type="ORF">EF809_05255</name>
</gene>
<evidence type="ECO:0000259" key="7">
    <source>
        <dbReference type="PROSITE" id="PS51918"/>
    </source>
</evidence>
<dbReference type="PANTHER" id="PTHR43787:SF11">
    <property type="entry name" value="UPF0026 PROTEIN SLR1464"/>
    <property type="match status" value="1"/>
</dbReference>
<evidence type="ECO:0000256" key="3">
    <source>
        <dbReference type="ARBA" id="ARBA00022691"/>
    </source>
</evidence>
<keyword evidence="2" id="KW-0004">4Fe-4S</keyword>
<keyword evidence="5" id="KW-0408">Iron</keyword>